<dbReference type="PANTHER" id="PTHR30469">
    <property type="entry name" value="MULTIDRUG RESISTANCE PROTEIN MDTA"/>
    <property type="match status" value="1"/>
</dbReference>
<evidence type="ECO:0000256" key="1">
    <source>
        <dbReference type="ARBA" id="ARBA00009477"/>
    </source>
</evidence>
<name>A0A0G3G5R2_9GAMM</name>
<dbReference type="AlphaFoldDB" id="A0A0G3G5R2"/>
<gene>
    <name evidence="7" type="ORF">TVD_05440</name>
</gene>
<dbReference type="Gene3D" id="2.40.50.100">
    <property type="match status" value="1"/>
</dbReference>
<dbReference type="Pfam" id="PF25917">
    <property type="entry name" value="BSH_RND"/>
    <property type="match status" value="1"/>
</dbReference>
<evidence type="ECO:0000259" key="4">
    <source>
        <dbReference type="Pfam" id="PF25876"/>
    </source>
</evidence>
<keyword evidence="8" id="KW-1185">Reference proteome</keyword>
<dbReference type="OrthoDB" id="9800613at2"/>
<protein>
    <submittedName>
        <fullName evidence="7">RND transporter</fullName>
    </submittedName>
</protein>
<dbReference type="KEGG" id="tvr:TVD_05440"/>
<dbReference type="InterPro" id="IPR058624">
    <property type="entry name" value="MdtA-like_HH"/>
</dbReference>
<feature type="domain" description="CusB-like beta-barrel" evidence="6">
    <location>
        <begin position="238"/>
        <end position="307"/>
    </location>
</feature>
<feature type="domain" description="Multidrug resistance protein MdtA-like barrel-sandwich hybrid" evidence="5">
    <location>
        <begin position="73"/>
        <end position="229"/>
    </location>
</feature>
<evidence type="ECO:0000256" key="3">
    <source>
        <dbReference type="SAM" id="MobiDB-lite"/>
    </source>
</evidence>
<dbReference type="Gene3D" id="2.40.30.170">
    <property type="match status" value="1"/>
</dbReference>
<reference evidence="7 8" key="1">
    <citation type="submission" date="2015-04" db="EMBL/GenBank/DDBJ databases">
        <title>Complete Sequence for the Genome of the Thioalkalivibrio versutus D301.</title>
        <authorList>
            <person name="Mu T."/>
            <person name="Zhou J."/>
            <person name="Xu X."/>
        </authorList>
    </citation>
    <scope>NUCLEOTIDE SEQUENCE [LARGE SCALE GENOMIC DNA]</scope>
    <source>
        <strain evidence="7 8">D301</strain>
    </source>
</reference>
<accession>A0A0G3G5R2</accession>
<dbReference type="EMBL" id="CP011367">
    <property type="protein sequence ID" value="AKJ94842.1"/>
    <property type="molecule type" value="Genomic_DNA"/>
</dbReference>
<dbReference type="Pfam" id="PF25954">
    <property type="entry name" value="Beta-barrel_RND_2"/>
    <property type="match status" value="1"/>
</dbReference>
<dbReference type="Pfam" id="PF25876">
    <property type="entry name" value="HH_MFP_RND"/>
    <property type="match status" value="1"/>
</dbReference>
<dbReference type="GO" id="GO:1990281">
    <property type="term" value="C:efflux pump complex"/>
    <property type="evidence" value="ECO:0007669"/>
    <property type="project" value="TreeGrafter"/>
</dbReference>
<dbReference type="RefSeq" id="WP_047251013.1">
    <property type="nucleotide sequence ID" value="NZ_CP011367.1"/>
</dbReference>
<dbReference type="GO" id="GO:0015562">
    <property type="term" value="F:efflux transmembrane transporter activity"/>
    <property type="evidence" value="ECO:0007669"/>
    <property type="project" value="TreeGrafter"/>
</dbReference>
<evidence type="ECO:0000256" key="2">
    <source>
        <dbReference type="SAM" id="Coils"/>
    </source>
</evidence>
<dbReference type="PATRIC" id="fig|106634.4.peg.1112"/>
<dbReference type="NCBIfam" id="TIGR01730">
    <property type="entry name" value="RND_mfp"/>
    <property type="match status" value="1"/>
</dbReference>
<comment type="similarity">
    <text evidence="1">Belongs to the membrane fusion protein (MFP) (TC 8.A.1) family.</text>
</comment>
<evidence type="ECO:0000313" key="8">
    <source>
        <dbReference type="Proteomes" id="UP000064201"/>
    </source>
</evidence>
<dbReference type="STRING" id="106634.TVD_05440"/>
<dbReference type="InterPro" id="IPR058792">
    <property type="entry name" value="Beta-barrel_RND_2"/>
</dbReference>
<evidence type="ECO:0000259" key="6">
    <source>
        <dbReference type="Pfam" id="PF25954"/>
    </source>
</evidence>
<dbReference type="Proteomes" id="UP000064201">
    <property type="component" value="Chromosome"/>
</dbReference>
<dbReference type="PANTHER" id="PTHR30469:SF15">
    <property type="entry name" value="HLYD FAMILY OF SECRETION PROTEINS"/>
    <property type="match status" value="1"/>
</dbReference>
<feature type="domain" description="Multidrug resistance protein MdtA-like alpha-helical hairpin" evidence="4">
    <location>
        <begin position="119"/>
        <end position="195"/>
    </location>
</feature>
<dbReference type="FunFam" id="2.40.30.170:FF:000010">
    <property type="entry name" value="Efflux RND transporter periplasmic adaptor subunit"/>
    <property type="match status" value="1"/>
</dbReference>
<proteinExistence type="inferred from homology"/>
<evidence type="ECO:0000313" key="7">
    <source>
        <dbReference type="EMBL" id="AKJ94842.1"/>
    </source>
</evidence>
<organism evidence="7 8">
    <name type="scientific">Thioalkalivibrio versutus</name>
    <dbReference type="NCBI Taxonomy" id="106634"/>
    <lineage>
        <taxon>Bacteria</taxon>
        <taxon>Pseudomonadati</taxon>
        <taxon>Pseudomonadota</taxon>
        <taxon>Gammaproteobacteria</taxon>
        <taxon>Chromatiales</taxon>
        <taxon>Ectothiorhodospiraceae</taxon>
        <taxon>Thioalkalivibrio</taxon>
    </lineage>
</organism>
<sequence length="406" mass="44005">MPRPSTLITAILFLLAAGILAWMLLGPEDDAAPSGRPGGGETRPVAVAIAGIETRDLVERRRFTGSIEGADRIEITPRVGGRVAEVFVNLGDRVEPGDPLLQLDTEEFEQDVAQAAAELEVAEASLAEALASRDATRRELQRTRELRDQGIASRSELEAAETELALAQTRVTLAESQIRQRRSALRTREIQLSYTRIEAGTADSTRWVAERHVDPGTVISANDTALALVRLQPVRAILAVTEADYGRLSPSQGAQVYTAAYPDAGFAGTIARIAPEFRPGSRQARVEVEIPNERDQLRPGMFVEAAITLGERNAVLAIPRDAIIQREVGPTLFSVDRSGERPQARRHQAVTGVRDGDWVELLEPELPEGTEVVVLGQHLLADGTPLRLTDPRNVPGGDDTPESDTP</sequence>
<dbReference type="Gene3D" id="2.40.420.20">
    <property type="match status" value="1"/>
</dbReference>
<keyword evidence="2" id="KW-0175">Coiled coil</keyword>
<dbReference type="InterPro" id="IPR058625">
    <property type="entry name" value="MdtA-like_BSH"/>
</dbReference>
<evidence type="ECO:0000259" key="5">
    <source>
        <dbReference type="Pfam" id="PF25917"/>
    </source>
</evidence>
<feature type="coiled-coil region" evidence="2">
    <location>
        <begin position="105"/>
        <end position="177"/>
    </location>
</feature>
<dbReference type="InterPro" id="IPR006143">
    <property type="entry name" value="RND_pump_MFP"/>
</dbReference>
<dbReference type="Gene3D" id="1.10.287.470">
    <property type="entry name" value="Helix hairpin bin"/>
    <property type="match status" value="1"/>
</dbReference>
<feature type="region of interest" description="Disordered" evidence="3">
    <location>
        <begin position="384"/>
        <end position="406"/>
    </location>
</feature>
<dbReference type="SUPFAM" id="SSF111369">
    <property type="entry name" value="HlyD-like secretion proteins"/>
    <property type="match status" value="1"/>
</dbReference>